<dbReference type="InterPro" id="IPR001610">
    <property type="entry name" value="PAC"/>
</dbReference>
<dbReference type="PROSITE" id="PS50113">
    <property type="entry name" value="PAC"/>
    <property type="match status" value="2"/>
</dbReference>
<dbReference type="InterPro" id="IPR051310">
    <property type="entry name" value="MCP_chemotaxis"/>
</dbReference>
<dbReference type="InterPro" id="IPR013655">
    <property type="entry name" value="PAS_fold_3"/>
</dbReference>
<feature type="domain" description="PAC" evidence="8">
    <location>
        <begin position="80"/>
        <end position="134"/>
    </location>
</feature>
<evidence type="ECO:0000259" key="9">
    <source>
        <dbReference type="PROSITE" id="PS50885"/>
    </source>
</evidence>
<evidence type="ECO:0000259" key="6">
    <source>
        <dbReference type="PROSITE" id="PS50111"/>
    </source>
</evidence>
<evidence type="ECO:0000256" key="4">
    <source>
        <dbReference type="PROSITE-ProRule" id="PRU00284"/>
    </source>
</evidence>
<keyword evidence="2" id="KW-0488">Methylation</keyword>
<dbReference type="SMART" id="SM00091">
    <property type="entry name" value="PAS"/>
    <property type="match status" value="2"/>
</dbReference>
<reference evidence="10 11" key="1">
    <citation type="submission" date="2018-01" db="EMBL/GenBank/DDBJ databases">
        <title>Genomic Encyclopedia of Type Strains, Phase III (KMG-III): the genomes of soil and plant-associated and newly described type strains.</title>
        <authorList>
            <person name="Whitman W."/>
        </authorList>
    </citation>
    <scope>NUCLEOTIDE SEQUENCE [LARGE SCALE GENOMIC DNA]</scope>
    <source>
        <strain evidence="10 11">1131</strain>
    </source>
</reference>
<dbReference type="GO" id="GO:0005886">
    <property type="term" value="C:plasma membrane"/>
    <property type="evidence" value="ECO:0007669"/>
    <property type="project" value="TreeGrafter"/>
</dbReference>
<proteinExistence type="inferred from homology"/>
<evidence type="ECO:0000256" key="3">
    <source>
        <dbReference type="ARBA" id="ARBA00029447"/>
    </source>
</evidence>
<feature type="domain" description="Methyl-accepting transducer" evidence="6">
    <location>
        <begin position="310"/>
        <end position="539"/>
    </location>
</feature>
<evidence type="ECO:0000313" key="11">
    <source>
        <dbReference type="Proteomes" id="UP000236919"/>
    </source>
</evidence>
<protein>
    <submittedName>
        <fullName evidence="10">Methyl-accepting chemotaxis sensory transducer with Pas/Pac sensor</fullName>
    </submittedName>
</protein>
<keyword evidence="4" id="KW-0807">Transducer</keyword>
<dbReference type="PROSITE" id="PS50111">
    <property type="entry name" value="CHEMOTAXIS_TRANSDUC_2"/>
    <property type="match status" value="1"/>
</dbReference>
<dbReference type="GO" id="GO:0006935">
    <property type="term" value="P:chemotaxis"/>
    <property type="evidence" value="ECO:0007669"/>
    <property type="project" value="TreeGrafter"/>
</dbReference>
<dbReference type="Proteomes" id="UP000236919">
    <property type="component" value="Unassembled WGS sequence"/>
</dbReference>
<dbReference type="SUPFAM" id="SSF58104">
    <property type="entry name" value="Methyl-accepting chemotaxis protein (MCP) signaling domain"/>
    <property type="match status" value="1"/>
</dbReference>
<feature type="domain" description="PAC" evidence="8">
    <location>
        <begin position="202"/>
        <end position="256"/>
    </location>
</feature>
<dbReference type="PROSITE" id="PS50885">
    <property type="entry name" value="HAMP"/>
    <property type="match status" value="1"/>
</dbReference>
<dbReference type="PANTHER" id="PTHR43531:SF14">
    <property type="entry name" value="METHYL-ACCEPTING CHEMOTAXIS PROTEIN I-RELATED"/>
    <property type="match status" value="1"/>
</dbReference>
<dbReference type="InterPro" id="IPR000700">
    <property type="entry name" value="PAS-assoc_C"/>
</dbReference>
<keyword evidence="11" id="KW-1185">Reference proteome</keyword>
<dbReference type="CDD" id="cd00130">
    <property type="entry name" value="PAS"/>
    <property type="match status" value="2"/>
</dbReference>
<feature type="domain" description="PAS" evidence="7">
    <location>
        <begin position="145"/>
        <end position="184"/>
    </location>
</feature>
<dbReference type="SMART" id="SM00283">
    <property type="entry name" value="MA"/>
    <property type="match status" value="1"/>
</dbReference>
<evidence type="ECO:0000256" key="2">
    <source>
        <dbReference type="ARBA" id="ARBA00022481"/>
    </source>
</evidence>
<gene>
    <name evidence="10" type="ORF">CYD53_13716</name>
</gene>
<dbReference type="Pfam" id="PF08447">
    <property type="entry name" value="PAS_3"/>
    <property type="match status" value="2"/>
</dbReference>
<dbReference type="PROSITE" id="PS50112">
    <property type="entry name" value="PAS"/>
    <property type="match status" value="2"/>
</dbReference>
<sequence length="601" mass="64198">MSFSLLESSAVREAAAIRRTQAVIEFAMDGRILEANANFLNVVGYRPEEVLGQHHSMFVEPRYASSDDYRAFWAKLGRGEAIEAEFLRIAKGGAQIWLQAIYTPIPGRSGKPEKVIKFATDITARKGVMANHEGQVAAIRKSQAVIEFDLAGIVLDANENFLSVLGYSLAEIKGKHHSIFVDPEARNGEAYARFWQKLGRGEYDDGQYLRIGKGGRHVWIQASYNPILDALGKPYKVVKYATDITANKQAQDMLSQAVQETQSVVQAAKSRDLTQRISLQGKSGAIGDLCGGVNDLLESVADIVRTVSDISSNISAGATRIGNDSRELAQRTEEQAASLEETAATTEELAASVKQSSERTRDATLLGAGANEEASRGGTIVAEAVVAMARIEKASSDISDIIRVIDDIAFQTNLLALNAAVEAARAGDAGKGFAVVASEVRTLAQRSGEAAKNISTLISNSTQQVANGVKLVKDAGAALAGIVDSSTNVASALGDISSASNEQANGIEEVAKVVAHMDEMTQRNSLMAEESATIARQLEQATEELQKMVQGFRIDERARPDLASGLVAQLRQVSTPLPKPALTAPRPRRAAGGSAGGWSEF</sequence>
<dbReference type="EMBL" id="PQFZ01000037">
    <property type="protein sequence ID" value="POR45279.1"/>
    <property type="molecule type" value="Genomic_DNA"/>
</dbReference>
<dbReference type="Gene3D" id="1.10.287.950">
    <property type="entry name" value="Methyl-accepting chemotaxis protein"/>
    <property type="match status" value="1"/>
</dbReference>
<dbReference type="Gene3D" id="3.30.450.20">
    <property type="entry name" value="PAS domain"/>
    <property type="match status" value="2"/>
</dbReference>
<accession>A0A2S4LSF9</accession>
<feature type="domain" description="PAS" evidence="7">
    <location>
        <begin position="29"/>
        <end position="53"/>
    </location>
</feature>
<dbReference type="InterPro" id="IPR035965">
    <property type="entry name" value="PAS-like_dom_sf"/>
</dbReference>
<dbReference type="InterPro" id="IPR004089">
    <property type="entry name" value="MCPsignal_dom"/>
</dbReference>
<dbReference type="Pfam" id="PF00015">
    <property type="entry name" value="MCPsignal"/>
    <property type="match status" value="1"/>
</dbReference>
<dbReference type="GO" id="GO:0007165">
    <property type="term" value="P:signal transduction"/>
    <property type="evidence" value="ECO:0007669"/>
    <property type="project" value="UniProtKB-KW"/>
</dbReference>
<dbReference type="GO" id="GO:0004888">
    <property type="term" value="F:transmembrane signaling receptor activity"/>
    <property type="evidence" value="ECO:0007669"/>
    <property type="project" value="TreeGrafter"/>
</dbReference>
<dbReference type="RefSeq" id="WP_103721588.1">
    <property type="nucleotide sequence ID" value="NZ_PQFZ01000037.1"/>
</dbReference>
<feature type="region of interest" description="Disordered" evidence="5">
    <location>
        <begin position="577"/>
        <end position="601"/>
    </location>
</feature>
<dbReference type="NCBIfam" id="TIGR00229">
    <property type="entry name" value="sensory_box"/>
    <property type="match status" value="2"/>
</dbReference>
<comment type="subcellular location">
    <subcellularLocation>
        <location evidence="1">Membrane</location>
    </subcellularLocation>
</comment>
<dbReference type="PANTHER" id="PTHR43531">
    <property type="entry name" value="PROTEIN ICFG"/>
    <property type="match status" value="1"/>
</dbReference>
<comment type="caution">
    <text evidence="10">The sequence shown here is derived from an EMBL/GenBank/DDBJ whole genome shotgun (WGS) entry which is preliminary data.</text>
</comment>
<evidence type="ECO:0000259" key="7">
    <source>
        <dbReference type="PROSITE" id="PS50112"/>
    </source>
</evidence>
<feature type="domain" description="HAMP" evidence="9">
    <location>
        <begin position="252"/>
        <end position="305"/>
    </location>
</feature>
<comment type="similarity">
    <text evidence="3">Belongs to the methyl-accepting chemotaxis (MCP) protein family.</text>
</comment>
<evidence type="ECO:0000313" key="10">
    <source>
        <dbReference type="EMBL" id="POR45279.1"/>
    </source>
</evidence>
<dbReference type="InterPro" id="IPR000014">
    <property type="entry name" value="PAS"/>
</dbReference>
<dbReference type="CDD" id="cd11386">
    <property type="entry name" value="MCP_signal"/>
    <property type="match status" value="1"/>
</dbReference>
<organism evidence="10 11">
    <name type="scientific">Bosea psychrotolerans</name>
    <dbReference type="NCBI Taxonomy" id="1871628"/>
    <lineage>
        <taxon>Bacteria</taxon>
        <taxon>Pseudomonadati</taxon>
        <taxon>Pseudomonadota</taxon>
        <taxon>Alphaproteobacteria</taxon>
        <taxon>Hyphomicrobiales</taxon>
        <taxon>Boseaceae</taxon>
        <taxon>Bosea</taxon>
    </lineage>
</organism>
<evidence type="ECO:0000256" key="1">
    <source>
        <dbReference type="ARBA" id="ARBA00004370"/>
    </source>
</evidence>
<dbReference type="FunFam" id="1.10.287.950:FF:000001">
    <property type="entry name" value="Methyl-accepting chemotaxis sensory transducer"/>
    <property type="match status" value="1"/>
</dbReference>
<evidence type="ECO:0000256" key="5">
    <source>
        <dbReference type="SAM" id="MobiDB-lite"/>
    </source>
</evidence>
<dbReference type="AlphaFoldDB" id="A0A2S4LSF9"/>
<dbReference type="OrthoDB" id="9765776at2"/>
<evidence type="ECO:0000259" key="8">
    <source>
        <dbReference type="PROSITE" id="PS50113"/>
    </source>
</evidence>
<dbReference type="InterPro" id="IPR003660">
    <property type="entry name" value="HAMP_dom"/>
</dbReference>
<dbReference type="SMART" id="SM00086">
    <property type="entry name" value="PAC"/>
    <property type="match status" value="2"/>
</dbReference>
<name>A0A2S4LSF9_9HYPH</name>
<dbReference type="SUPFAM" id="SSF55785">
    <property type="entry name" value="PYP-like sensor domain (PAS domain)"/>
    <property type="match status" value="2"/>
</dbReference>